<dbReference type="SUPFAM" id="SSF53901">
    <property type="entry name" value="Thiolase-like"/>
    <property type="match status" value="1"/>
</dbReference>
<dbReference type="InterPro" id="IPR010080">
    <property type="entry name" value="Thioester_reductase-like_dom"/>
</dbReference>
<evidence type="ECO:0000256" key="4">
    <source>
        <dbReference type="ARBA" id="ARBA00037046"/>
    </source>
</evidence>
<evidence type="ECO:0000259" key="5">
    <source>
        <dbReference type="SMART" id="SM00827"/>
    </source>
</evidence>
<dbReference type="eggNOG" id="KOG1178">
    <property type="taxonomic scope" value="Eukaryota"/>
</dbReference>
<reference evidence="6 7" key="1">
    <citation type="journal article" date="2005" name="Nature">
        <title>The genome of the social amoeba Dictyostelium discoideum.</title>
        <authorList>
            <consortium name="The Dictyostelium discoideum Sequencing Consortium"/>
            <person name="Eichinger L."/>
            <person name="Pachebat J.A."/>
            <person name="Glockner G."/>
            <person name="Rajandream M.A."/>
            <person name="Sucgang R."/>
            <person name="Berriman M."/>
            <person name="Song J."/>
            <person name="Olsen R."/>
            <person name="Szafranski K."/>
            <person name="Xu Q."/>
            <person name="Tunggal B."/>
            <person name="Kummerfeld S."/>
            <person name="Madera M."/>
            <person name="Konfortov B.A."/>
            <person name="Rivero F."/>
            <person name="Bankier A.T."/>
            <person name="Lehmann R."/>
            <person name="Hamlin N."/>
            <person name="Davies R."/>
            <person name="Gaudet P."/>
            <person name="Fey P."/>
            <person name="Pilcher K."/>
            <person name="Chen G."/>
            <person name="Saunders D."/>
            <person name="Sodergren E."/>
            <person name="Davis P."/>
            <person name="Kerhornou A."/>
            <person name="Nie X."/>
            <person name="Hall N."/>
            <person name="Anjard C."/>
            <person name="Hemphill L."/>
            <person name="Bason N."/>
            <person name="Farbrother P."/>
            <person name="Desany B."/>
            <person name="Just E."/>
            <person name="Morio T."/>
            <person name="Rost R."/>
            <person name="Churcher C."/>
            <person name="Cooper J."/>
            <person name="Haydock S."/>
            <person name="van Driessche N."/>
            <person name="Cronin A."/>
            <person name="Goodhead I."/>
            <person name="Muzny D."/>
            <person name="Mourier T."/>
            <person name="Pain A."/>
            <person name="Lu M."/>
            <person name="Harper D."/>
            <person name="Lindsay R."/>
            <person name="Hauser H."/>
            <person name="James K."/>
            <person name="Quiles M."/>
            <person name="Madan Babu M."/>
            <person name="Saito T."/>
            <person name="Buchrieser C."/>
            <person name="Wardroper A."/>
            <person name="Felder M."/>
            <person name="Thangavelu M."/>
            <person name="Johnson D."/>
            <person name="Knights A."/>
            <person name="Loulseged H."/>
            <person name="Mungall K."/>
            <person name="Oliver K."/>
            <person name="Price C."/>
            <person name="Quail M.A."/>
            <person name="Urushihara H."/>
            <person name="Hernandez J."/>
            <person name="Rabbinowitsch E."/>
            <person name="Steffen D."/>
            <person name="Sanders M."/>
            <person name="Ma J."/>
            <person name="Kohara Y."/>
            <person name="Sharp S."/>
            <person name="Simmonds M."/>
            <person name="Spiegler S."/>
            <person name="Tivey A."/>
            <person name="Sugano S."/>
            <person name="White B."/>
            <person name="Walker D."/>
            <person name="Woodward J."/>
            <person name="Winckler T."/>
            <person name="Tanaka Y."/>
            <person name="Shaulsky G."/>
            <person name="Schleicher M."/>
            <person name="Weinstock G."/>
            <person name="Rosenthal A."/>
            <person name="Cox E.C."/>
            <person name="Chisholm R.L."/>
            <person name="Gibbs R."/>
            <person name="Loomis W.F."/>
            <person name="Platzer M."/>
            <person name="Kay R.R."/>
            <person name="Williams J."/>
            <person name="Dear P.H."/>
            <person name="Noegel A.A."/>
            <person name="Barrell B."/>
            <person name="Kuspa A."/>
        </authorList>
    </citation>
    <scope>NUCLEOTIDE SEQUENCE [LARGE SCALE GENOMIC DNA]</scope>
    <source>
        <strain evidence="6 7">AX4</strain>
    </source>
</reference>
<dbReference type="SMR" id="Q54KA0"/>
<dbReference type="InterPro" id="IPR009081">
    <property type="entry name" value="PP-bd_ACP"/>
</dbReference>
<dbReference type="Pfam" id="PF00698">
    <property type="entry name" value="Acyl_transf_1"/>
    <property type="match status" value="1"/>
</dbReference>
<dbReference type="InterPro" id="IPR016035">
    <property type="entry name" value="Acyl_Trfase/lysoPLipase"/>
</dbReference>
<name>Q54KA0_DICDI</name>
<dbReference type="InterPro" id="IPR016036">
    <property type="entry name" value="Malonyl_transacylase_ACP-bd"/>
</dbReference>
<dbReference type="Proteomes" id="UP000002195">
    <property type="component" value="Unassembled WGS sequence"/>
</dbReference>
<dbReference type="KEGG" id="ddi:DDB_G0287501"/>
<dbReference type="InterPro" id="IPR014043">
    <property type="entry name" value="Acyl_transferase_dom"/>
</dbReference>
<dbReference type="Gene3D" id="3.40.366.10">
    <property type="entry name" value="Malonyl-Coenzyme A Acyl Carrier Protein, domain 2"/>
    <property type="match status" value="1"/>
</dbReference>
<dbReference type="dictyBase" id="DDB_G0287501"/>
<dbReference type="PhylomeDB" id="Q54KA0"/>
<comment type="function">
    <text evidence="4">Probable polyketide synthase.</text>
</comment>
<proteinExistence type="predicted"/>
<dbReference type="OMA" id="IACINTH"/>
<protein>
    <submittedName>
        <fullName evidence="6">Beta-ketoacyl synthase family protein</fullName>
    </submittedName>
</protein>
<dbReference type="SUPFAM" id="SSF52151">
    <property type="entry name" value="FabD/lysophospholipase-like"/>
    <property type="match status" value="1"/>
</dbReference>
<dbReference type="HOGENOM" id="CLU_264559_0_0_1"/>
<evidence type="ECO:0000313" key="7">
    <source>
        <dbReference type="Proteomes" id="UP000002195"/>
    </source>
</evidence>
<dbReference type="Pfam" id="PF07993">
    <property type="entry name" value="NAD_binding_4"/>
    <property type="match status" value="1"/>
</dbReference>
<evidence type="ECO:0000256" key="3">
    <source>
        <dbReference type="ARBA" id="ARBA00022679"/>
    </source>
</evidence>
<dbReference type="GO" id="GO:0006633">
    <property type="term" value="P:fatty acid biosynthetic process"/>
    <property type="evidence" value="ECO:0000318"/>
    <property type="project" value="GO_Central"/>
</dbReference>
<sequence>MIKGNNVVIIGVGFRFLKNNTYINNINELLENKIQNELKEIKSSDSISNEIKEFDSSLFFKLDESKDKISEKQILLLKCIWESMENANIDPTNLQTSIKTSVLIGSDQYEPGMPDSIRVSQAFNLKGECLTNNGVGSIVASLKFGYKSIFFGDSKIAIIGGSNRNKNGEIEQVGAFILKGLEDAIADNDNIYCSVRDINEISDLEIPRTDNRYSVNKISESVGIISMIKSFLKFENISKSKLIFNTIVYGPYHSPSFIFSKHFENNYNNNKEIIYNKNISREEDQPSPSLIYKVESQNYLIPFSANSINSLKKVQSIIIEDKNNEFQSTIPFKDFVKHQINSRSIKLKSKSIIIAKDWDELKNIQTSINYSPILNYSNNNNNINDDESVNVFVFCGQGPQYITMMDDLYNNEVFFKKSADLINEKLIKYLGFSPLEKLKSIADCSNLINESTISQPLLFIFNISLFELYKHWGIKPSIIVGHCIGEVFAAYCSGMFDLETACLLVSQRGIAQDSTNGIGKMLSLSIGKNEYQSIIPIENYPNVEFSCFNSPNSIVIGGPEHDLNEISKILLNNGVTATMLSSLASCHTSSQNKTREHLTNLKFKHQQPIVPTFSTVNTKLFDNESTKFDSTHLFNCIALPVYFDETISNIYKYIEDNQLGSKVTFFEMAPHPSLSNYLKEMIPISSKYFNDGDSVSVYSPCHKRKNHHQEFQKTLIDLYLNNFNIDFNCQFGGENRYDKSFKKNTTKLPFYQWCDKSIEINESSKDDSNITFEQLFFKKSAQFIKFSDESLIDRNERLIRYGADSLIIVQIKNWVDRYLKVKNLVTIQQLQNNSINDSIILIEQKYKEFLDGKLISKLEMTKEERKQFWENEMKLDPSIQHLKIVKENDKRVFITGTTGFLGAHMLVHLLKLSNCSVTYCLLRNKSNSTNPINEIINNLKHHKVYDQLNQIQLSKIVPVIGDLAKARLGLSDKDYSLIANNANLIINSGADLNLESDYNSNKPVNVDGIVEIIKLSISDHINGIQKPIVNFSTFTVFINQSLNGEEFDESILPSLDNIDNLPAGYMQSKVVGEYLLIEAARRGIPSMLIRPPSIFSHPETGVGLSSDFFQLSVQCCYATGYYPDVDMKVLLTPVDWVSDNTMNLILTDKCWDESNHGKLNIYNVYGDITAPKDIYGPMNKIYNCKPIAFGKWRQMIMDSDVLSCVKFRSFHSMDFHEKHNIDKGLNLSKRTKNLLKSIGSYNENWKVNEKMIISHINYIFNNNN</sequence>
<evidence type="ECO:0000256" key="2">
    <source>
        <dbReference type="ARBA" id="ARBA00022553"/>
    </source>
</evidence>
<dbReference type="CDD" id="cd05235">
    <property type="entry name" value="SDR_e1"/>
    <property type="match status" value="1"/>
</dbReference>
<comment type="caution">
    <text evidence="6">The sequence shown here is derived from an EMBL/GenBank/DDBJ whole genome shotgun (WGS) entry which is preliminary data.</text>
</comment>
<dbReference type="SUPFAM" id="SSF55048">
    <property type="entry name" value="Probable ACP-binding domain of malonyl-CoA ACP transacylase"/>
    <property type="match status" value="1"/>
</dbReference>
<dbReference type="InterPro" id="IPR014030">
    <property type="entry name" value="Ketoacyl_synth_N"/>
</dbReference>
<dbReference type="InterPro" id="IPR050444">
    <property type="entry name" value="Polyketide_Synthase"/>
</dbReference>
<keyword evidence="7" id="KW-1185">Reference proteome</keyword>
<dbReference type="STRING" id="44689.Q54KA0"/>
<evidence type="ECO:0000256" key="1">
    <source>
        <dbReference type="ARBA" id="ARBA00022450"/>
    </source>
</evidence>
<dbReference type="EMBL" id="AAFI02000102">
    <property type="protein sequence ID" value="EAL63693.1"/>
    <property type="molecule type" value="Genomic_DNA"/>
</dbReference>
<dbReference type="GeneID" id="8626156"/>
<dbReference type="InParanoid" id="Q54KA0"/>
<dbReference type="Gene3D" id="3.40.47.10">
    <property type="match status" value="1"/>
</dbReference>
<dbReference type="VEuPathDB" id="AmoebaDB:DDB_G0287501"/>
<dbReference type="InterPro" id="IPR001227">
    <property type="entry name" value="Ac_transferase_dom_sf"/>
</dbReference>
<accession>Q54KA0</accession>
<dbReference type="Pfam" id="PF23297">
    <property type="entry name" value="ACP_SdgA_C"/>
    <property type="match status" value="1"/>
</dbReference>
<organism evidence="6 7">
    <name type="scientific">Dictyostelium discoideum</name>
    <name type="common">Social amoeba</name>
    <dbReference type="NCBI Taxonomy" id="44689"/>
    <lineage>
        <taxon>Eukaryota</taxon>
        <taxon>Amoebozoa</taxon>
        <taxon>Evosea</taxon>
        <taxon>Eumycetozoa</taxon>
        <taxon>Dictyostelia</taxon>
        <taxon>Dictyosteliales</taxon>
        <taxon>Dictyosteliaceae</taxon>
        <taxon>Dictyostelium</taxon>
    </lineage>
</organism>
<keyword evidence="3" id="KW-0808">Transferase</keyword>
<dbReference type="SUPFAM" id="SSF51735">
    <property type="entry name" value="NAD(P)-binding Rossmann-fold domains"/>
    <property type="match status" value="1"/>
</dbReference>
<dbReference type="Gene3D" id="3.40.50.720">
    <property type="entry name" value="NAD(P)-binding Rossmann-like Domain"/>
    <property type="match status" value="1"/>
</dbReference>
<dbReference type="AlphaFoldDB" id="Q54KA0"/>
<dbReference type="InterPro" id="IPR013120">
    <property type="entry name" value="FAR_NAD-bd"/>
</dbReference>
<dbReference type="Pfam" id="PF00109">
    <property type="entry name" value="ketoacyl-synt"/>
    <property type="match status" value="1"/>
</dbReference>
<dbReference type="PaxDb" id="44689-DDB0235219"/>
<dbReference type="GO" id="GO:0016746">
    <property type="term" value="F:acyltransferase activity"/>
    <property type="evidence" value="ECO:0007669"/>
    <property type="project" value="InterPro"/>
</dbReference>
<dbReference type="SMART" id="SM00827">
    <property type="entry name" value="PKS_AT"/>
    <property type="match status" value="1"/>
</dbReference>
<dbReference type="eggNOG" id="KOG1202">
    <property type="taxonomic scope" value="Eukaryota"/>
</dbReference>
<keyword evidence="1" id="KW-0596">Phosphopantetheine</keyword>
<dbReference type="PANTHER" id="PTHR45681:SF4">
    <property type="entry name" value="BETA-KETOACYL SYNTHASE FAMILY PROTEIN-RELATED"/>
    <property type="match status" value="1"/>
</dbReference>
<dbReference type="Gene3D" id="3.30.70.3290">
    <property type="match status" value="1"/>
</dbReference>
<gene>
    <name evidence="6" type="ORF">DDB_G0287501</name>
</gene>
<feature type="domain" description="Malonyl-CoA:ACP transacylase (MAT)" evidence="5">
    <location>
        <begin position="393"/>
        <end position="706"/>
    </location>
</feature>
<keyword evidence="2" id="KW-0597">Phosphoprotein</keyword>
<dbReference type="PANTHER" id="PTHR45681">
    <property type="entry name" value="POLYKETIDE SYNTHASE 44-RELATED"/>
    <property type="match status" value="1"/>
</dbReference>
<evidence type="ECO:0000313" key="6">
    <source>
        <dbReference type="EMBL" id="EAL63693.1"/>
    </source>
</evidence>
<dbReference type="InterPro" id="IPR016039">
    <property type="entry name" value="Thiolase-like"/>
</dbReference>
<dbReference type="RefSeq" id="XP_637198.1">
    <property type="nucleotide sequence ID" value="XM_632106.1"/>
</dbReference>
<dbReference type="InterPro" id="IPR036291">
    <property type="entry name" value="NAD(P)-bd_dom_sf"/>
</dbReference>